<organism evidence="2 3">
    <name type="scientific">Armillaria novae-zelandiae</name>
    <dbReference type="NCBI Taxonomy" id="153914"/>
    <lineage>
        <taxon>Eukaryota</taxon>
        <taxon>Fungi</taxon>
        <taxon>Dikarya</taxon>
        <taxon>Basidiomycota</taxon>
        <taxon>Agaricomycotina</taxon>
        <taxon>Agaricomycetes</taxon>
        <taxon>Agaricomycetidae</taxon>
        <taxon>Agaricales</taxon>
        <taxon>Marasmiineae</taxon>
        <taxon>Physalacriaceae</taxon>
        <taxon>Armillaria</taxon>
    </lineage>
</organism>
<proteinExistence type="predicted"/>
<accession>A0AA39TZG5</accession>
<dbReference type="Proteomes" id="UP001175227">
    <property type="component" value="Unassembled WGS sequence"/>
</dbReference>
<reference evidence="2" key="1">
    <citation type="submission" date="2023-06" db="EMBL/GenBank/DDBJ databases">
        <authorList>
            <consortium name="Lawrence Berkeley National Laboratory"/>
            <person name="Ahrendt S."/>
            <person name="Sahu N."/>
            <person name="Indic B."/>
            <person name="Wong-Bajracharya J."/>
            <person name="Merenyi Z."/>
            <person name="Ke H.-M."/>
            <person name="Monk M."/>
            <person name="Kocsube S."/>
            <person name="Drula E."/>
            <person name="Lipzen A."/>
            <person name="Balint B."/>
            <person name="Henrissat B."/>
            <person name="Andreopoulos B."/>
            <person name="Martin F.M."/>
            <person name="Harder C.B."/>
            <person name="Rigling D."/>
            <person name="Ford K.L."/>
            <person name="Foster G.D."/>
            <person name="Pangilinan J."/>
            <person name="Papanicolaou A."/>
            <person name="Barry K."/>
            <person name="LaButti K."/>
            <person name="Viragh M."/>
            <person name="Koriabine M."/>
            <person name="Yan M."/>
            <person name="Riley R."/>
            <person name="Champramary S."/>
            <person name="Plett K.L."/>
            <person name="Tsai I.J."/>
            <person name="Slot J."/>
            <person name="Sipos G."/>
            <person name="Plett J."/>
            <person name="Nagy L.G."/>
            <person name="Grigoriev I.V."/>
        </authorList>
    </citation>
    <scope>NUCLEOTIDE SEQUENCE</scope>
    <source>
        <strain evidence="2">ICMP 16352</strain>
    </source>
</reference>
<evidence type="ECO:0000313" key="2">
    <source>
        <dbReference type="EMBL" id="KAK0467474.1"/>
    </source>
</evidence>
<dbReference type="EMBL" id="JAUEPR010000076">
    <property type="protein sequence ID" value="KAK0467474.1"/>
    <property type="molecule type" value="Genomic_DNA"/>
</dbReference>
<protein>
    <submittedName>
        <fullName evidence="2">Uncharacterized protein</fullName>
    </submittedName>
</protein>
<dbReference type="AlphaFoldDB" id="A0AA39TZG5"/>
<feature type="region of interest" description="Disordered" evidence="1">
    <location>
        <begin position="168"/>
        <end position="217"/>
    </location>
</feature>
<comment type="caution">
    <text evidence="2">The sequence shown here is derived from an EMBL/GenBank/DDBJ whole genome shotgun (WGS) entry which is preliminary data.</text>
</comment>
<evidence type="ECO:0000313" key="3">
    <source>
        <dbReference type="Proteomes" id="UP001175227"/>
    </source>
</evidence>
<sequence length="217" mass="25309">MDDWEQPVSEIRSWTYILIEHYGLDRVHGLINRALEGLLDEGIVQLLACQRQVLEDHAAVSDRVRAWRNNIAVVPSHSPLIHPFDTHRRVFSFFNDEQYAPGEAPEDAPGLKALTHGYDRWFLLTLLGKFRYDDRKASEGRSILWRLVPHDPYTEPDDCEDFMHAKRDHETRNHRASRDEPTNDTYNNIPSAGPSGLTRTMPGQSYPPRRRRYWHKA</sequence>
<evidence type="ECO:0000256" key="1">
    <source>
        <dbReference type="SAM" id="MobiDB-lite"/>
    </source>
</evidence>
<feature type="compositionally biased region" description="Basic residues" evidence="1">
    <location>
        <begin position="208"/>
        <end position="217"/>
    </location>
</feature>
<keyword evidence="3" id="KW-1185">Reference proteome</keyword>
<feature type="compositionally biased region" description="Basic and acidic residues" evidence="1">
    <location>
        <begin position="168"/>
        <end position="181"/>
    </location>
</feature>
<name>A0AA39TZG5_9AGAR</name>
<gene>
    <name evidence="2" type="ORF">IW261DRAFT_1426571</name>
</gene>